<dbReference type="Pfam" id="PF03968">
    <property type="entry name" value="LptD_N"/>
    <property type="match status" value="1"/>
</dbReference>
<comment type="caution">
    <text evidence="5">The sequence shown here is derived from an EMBL/GenBank/DDBJ whole genome shotgun (WGS) entry which is preliminary data.</text>
</comment>
<accession>A0AAE2ZKZ0</accession>
<dbReference type="GO" id="GO:0030288">
    <property type="term" value="C:outer membrane-bounded periplasmic space"/>
    <property type="evidence" value="ECO:0007669"/>
    <property type="project" value="TreeGrafter"/>
</dbReference>
<keyword evidence="6" id="KW-1185">Reference proteome</keyword>
<dbReference type="AlphaFoldDB" id="A0AAE2ZKZ0"/>
<feature type="compositionally biased region" description="Basic and acidic residues" evidence="2">
    <location>
        <begin position="204"/>
        <end position="220"/>
    </location>
</feature>
<dbReference type="GO" id="GO:0017089">
    <property type="term" value="F:glycolipid transfer activity"/>
    <property type="evidence" value="ECO:0007669"/>
    <property type="project" value="TreeGrafter"/>
</dbReference>
<evidence type="ECO:0000256" key="2">
    <source>
        <dbReference type="SAM" id="MobiDB-lite"/>
    </source>
</evidence>
<proteinExistence type="predicted"/>
<dbReference type="PANTHER" id="PTHR36504">
    <property type="entry name" value="LIPOPOLYSACCHARIDE EXPORT SYSTEM PROTEIN LPTA"/>
    <property type="match status" value="1"/>
</dbReference>
<feature type="domain" description="Organic solvent tolerance-like N-terminal" evidence="4">
    <location>
        <begin position="50"/>
        <end position="188"/>
    </location>
</feature>
<dbReference type="Proteomes" id="UP001196509">
    <property type="component" value="Unassembled WGS sequence"/>
</dbReference>
<dbReference type="GO" id="GO:0009279">
    <property type="term" value="C:cell outer membrane"/>
    <property type="evidence" value="ECO:0007669"/>
    <property type="project" value="TreeGrafter"/>
</dbReference>
<protein>
    <submittedName>
        <fullName evidence="5">LPS ABC transporter substrate-binding protein LptA</fullName>
    </submittedName>
</protein>
<dbReference type="InterPro" id="IPR052037">
    <property type="entry name" value="LPS_export_LptA"/>
</dbReference>
<feature type="signal peptide" evidence="3">
    <location>
        <begin position="1"/>
        <end position="30"/>
    </location>
</feature>
<sequence>MTSMKRNVLTAACGLLAAALVGGVLGSAAAQQATSSRMDGLAISGDKPIQIESDQLQVKDQDGTAIFTGNVKVVQGETLLQSGVMTVYYEKQEPAQGQRSGDGAQGQQSAEGGGQAPASPTSGLGSNIERIDVADTVYIQSGEQTATADRGIFNMKTEVLELTGERVVLTEGNNVLVGCKLTVFMKSGEAKLDGCGGGNGRVKMQLDPKAKDSSRPEGGERRRKTN</sequence>
<dbReference type="EMBL" id="JAICBX010000002">
    <property type="protein sequence ID" value="MBW8637964.1"/>
    <property type="molecule type" value="Genomic_DNA"/>
</dbReference>
<feature type="region of interest" description="Disordered" evidence="2">
    <location>
        <begin position="93"/>
        <end position="126"/>
    </location>
</feature>
<dbReference type="PANTHER" id="PTHR36504:SF1">
    <property type="entry name" value="LIPOPOLYSACCHARIDE EXPORT SYSTEM PROTEIN LPTA"/>
    <property type="match status" value="1"/>
</dbReference>
<keyword evidence="1 3" id="KW-0732">Signal</keyword>
<feature type="chain" id="PRO_5042225750" evidence="3">
    <location>
        <begin position="31"/>
        <end position="226"/>
    </location>
</feature>
<reference evidence="5" key="1">
    <citation type="submission" date="2021-08" db="EMBL/GenBank/DDBJ databases">
        <title>Hoeflea bacterium WL0058 sp. nov., isolated from the sediment.</title>
        <authorList>
            <person name="Wang L."/>
            <person name="Zhang D."/>
        </authorList>
    </citation>
    <scope>NUCLEOTIDE SEQUENCE</scope>
    <source>
        <strain evidence="5">WL0058</strain>
    </source>
</reference>
<evidence type="ECO:0000313" key="6">
    <source>
        <dbReference type="Proteomes" id="UP001196509"/>
    </source>
</evidence>
<feature type="compositionally biased region" description="Low complexity" evidence="2">
    <location>
        <begin position="95"/>
        <end position="110"/>
    </location>
</feature>
<evidence type="ECO:0000259" key="4">
    <source>
        <dbReference type="Pfam" id="PF03968"/>
    </source>
</evidence>
<evidence type="ECO:0000256" key="3">
    <source>
        <dbReference type="SAM" id="SignalP"/>
    </source>
</evidence>
<name>A0AAE2ZKZ0_9HYPH</name>
<dbReference type="InterPro" id="IPR005653">
    <property type="entry name" value="OstA-like_N"/>
</dbReference>
<feature type="region of interest" description="Disordered" evidence="2">
    <location>
        <begin position="196"/>
        <end position="226"/>
    </location>
</feature>
<gene>
    <name evidence="5" type="ORF">K1W69_12270</name>
</gene>
<dbReference type="GO" id="GO:0015920">
    <property type="term" value="P:lipopolysaccharide transport"/>
    <property type="evidence" value="ECO:0007669"/>
    <property type="project" value="TreeGrafter"/>
</dbReference>
<dbReference type="Gene3D" id="2.60.450.10">
    <property type="entry name" value="Lipopolysaccharide (LPS) transport protein A like domain"/>
    <property type="match status" value="1"/>
</dbReference>
<evidence type="ECO:0000313" key="5">
    <source>
        <dbReference type="EMBL" id="MBW8637964.1"/>
    </source>
</evidence>
<evidence type="ECO:0000256" key="1">
    <source>
        <dbReference type="ARBA" id="ARBA00022729"/>
    </source>
</evidence>
<organism evidence="5 6">
    <name type="scientific">Flavimaribacter sediminis</name>
    <dbReference type="NCBI Taxonomy" id="2865987"/>
    <lineage>
        <taxon>Bacteria</taxon>
        <taxon>Pseudomonadati</taxon>
        <taxon>Pseudomonadota</taxon>
        <taxon>Alphaproteobacteria</taxon>
        <taxon>Hyphomicrobiales</taxon>
        <taxon>Rhizobiaceae</taxon>
        <taxon>Flavimaribacter</taxon>
    </lineage>
</organism>